<dbReference type="PROSITE" id="PS00194">
    <property type="entry name" value="THIOREDOXIN_1"/>
    <property type="match status" value="1"/>
</dbReference>
<comment type="similarity">
    <text evidence="1 8">Belongs to the thioredoxin family.</text>
</comment>
<evidence type="ECO:0000256" key="1">
    <source>
        <dbReference type="ARBA" id="ARBA00008987"/>
    </source>
</evidence>
<dbReference type="PIRSF" id="PIRSF000077">
    <property type="entry name" value="Thioredoxin"/>
    <property type="match status" value="1"/>
</dbReference>
<evidence type="ECO:0000313" key="12">
    <source>
        <dbReference type="EMBL" id="HIU93161.1"/>
    </source>
</evidence>
<keyword evidence="6 10" id="KW-0676">Redox-active center</keyword>
<dbReference type="AlphaFoldDB" id="A0A9D1SSH9"/>
<dbReference type="PANTHER" id="PTHR45663">
    <property type="entry name" value="GEO12009P1"/>
    <property type="match status" value="1"/>
</dbReference>
<dbReference type="GO" id="GO:0015035">
    <property type="term" value="F:protein-disulfide reductase activity"/>
    <property type="evidence" value="ECO:0007669"/>
    <property type="project" value="UniProtKB-UniRule"/>
</dbReference>
<dbReference type="PRINTS" id="PR00421">
    <property type="entry name" value="THIOREDOXIN"/>
</dbReference>
<evidence type="ECO:0000259" key="11">
    <source>
        <dbReference type="PROSITE" id="PS51352"/>
    </source>
</evidence>
<evidence type="ECO:0000256" key="2">
    <source>
        <dbReference type="ARBA" id="ARBA00020570"/>
    </source>
</evidence>
<feature type="domain" description="Thioredoxin" evidence="11">
    <location>
        <begin position="1"/>
        <end position="108"/>
    </location>
</feature>
<keyword evidence="4" id="KW-0249">Electron transport</keyword>
<keyword evidence="3" id="KW-0813">Transport</keyword>
<accession>A0A9D1SSH9</accession>
<evidence type="ECO:0000256" key="9">
    <source>
        <dbReference type="PIRSR" id="PIRSR000077-1"/>
    </source>
</evidence>
<dbReference type="CDD" id="cd02947">
    <property type="entry name" value="TRX_family"/>
    <property type="match status" value="1"/>
</dbReference>
<comment type="caution">
    <text evidence="12">The sequence shown here is derived from an EMBL/GenBank/DDBJ whole genome shotgun (WGS) entry which is preliminary data.</text>
</comment>
<dbReference type="Gene3D" id="3.40.30.10">
    <property type="entry name" value="Glutaredoxin"/>
    <property type="match status" value="1"/>
</dbReference>
<evidence type="ECO:0000256" key="5">
    <source>
        <dbReference type="ARBA" id="ARBA00023157"/>
    </source>
</evidence>
<dbReference type="InterPro" id="IPR005746">
    <property type="entry name" value="Thioredoxin"/>
</dbReference>
<dbReference type="NCBIfam" id="TIGR01068">
    <property type="entry name" value="thioredoxin"/>
    <property type="match status" value="1"/>
</dbReference>
<dbReference type="EMBL" id="DVOD01000060">
    <property type="protein sequence ID" value="HIU93161.1"/>
    <property type="molecule type" value="Genomic_DNA"/>
</dbReference>
<feature type="active site" description="Nucleophile" evidence="9">
    <location>
        <position position="32"/>
    </location>
</feature>
<evidence type="ECO:0000313" key="13">
    <source>
        <dbReference type="Proteomes" id="UP000886748"/>
    </source>
</evidence>
<dbReference type="Proteomes" id="UP000886748">
    <property type="component" value="Unassembled WGS sequence"/>
</dbReference>
<dbReference type="InterPro" id="IPR013766">
    <property type="entry name" value="Thioredoxin_domain"/>
</dbReference>
<gene>
    <name evidence="12" type="primary">trxA</name>
    <name evidence="12" type="ORF">IAD26_08535</name>
</gene>
<sequence length="109" mass="12230">MSNVKEFTDENFDIELKNTTDPVIVDFFAPWCGHCRTQGPIIDKLADELDGKAVVAKLNVDENREKAAEFFISGIPAILVFKNGKLVEQKAGVQQLEELKKLVSKHENN</sequence>
<reference evidence="12" key="1">
    <citation type="submission" date="2020-10" db="EMBL/GenBank/DDBJ databases">
        <authorList>
            <person name="Gilroy R."/>
        </authorList>
    </citation>
    <scope>NUCLEOTIDE SEQUENCE</scope>
    <source>
        <strain evidence="12">CHK154-7741</strain>
    </source>
</reference>
<dbReference type="SUPFAM" id="SSF52833">
    <property type="entry name" value="Thioredoxin-like"/>
    <property type="match status" value="1"/>
</dbReference>
<proteinExistence type="inferred from homology"/>
<dbReference type="FunFam" id="3.40.30.10:FF:000001">
    <property type="entry name" value="Thioredoxin"/>
    <property type="match status" value="1"/>
</dbReference>
<dbReference type="GO" id="GO:0005829">
    <property type="term" value="C:cytosol"/>
    <property type="evidence" value="ECO:0007669"/>
    <property type="project" value="TreeGrafter"/>
</dbReference>
<dbReference type="PANTHER" id="PTHR45663:SF11">
    <property type="entry name" value="GEO12009P1"/>
    <property type="match status" value="1"/>
</dbReference>
<dbReference type="Pfam" id="PF00085">
    <property type="entry name" value="Thioredoxin"/>
    <property type="match status" value="1"/>
</dbReference>
<dbReference type="PROSITE" id="PS51352">
    <property type="entry name" value="THIOREDOXIN_2"/>
    <property type="match status" value="1"/>
</dbReference>
<name>A0A9D1SSH9_9CLOT</name>
<feature type="site" description="Deprotonates C-terminal active site Cys" evidence="9">
    <location>
        <position position="26"/>
    </location>
</feature>
<dbReference type="GO" id="GO:0045454">
    <property type="term" value="P:cell redox homeostasis"/>
    <property type="evidence" value="ECO:0007669"/>
    <property type="project" value="TreeGrafter"/>
</dbReference>
<dbReference type="InterPro" id="IPR017937">
    <property type="entry name" value="Thioredoxin_CS"/>
</dbReference>
<evidence type="ECO:0000256" key="3">
    <source>
        <dbReference type="ARBA" id="ARBA00022448"/>
    </source>
</evidence>
<evidence type="ECO:0000256" key="4">
    <source>
        <dbReference type="ARBA" id="ARBA00022982"/>
    </source>
</evidence>
<evidence type="ECO:0000256" key="10">
    <source>
        <dbReference type="PIRSR" id="PIRSR000077-4"/>
    </source>
</evidence>
<evidence type="ECO:0000256" key="8">
    <source>
        <dbReference type="PIRNR" id="PIRNR000077"/>
    </source>
</evidence>
<feature type="site" description="Contributes to redox potential value" evidence="9">
    <location>
        <position position="33"/>
    </location>
</feature>
<feature type="disulfide bond" description="Redox-active" evidence="10">
    <location>
        <begin position="32"/>
        <end position="35"/>
    </location>
</feature>
<feature type="active site" description="Nucleophile" evidence="9">
    <location>
        <position position="35"/>
    </location>
</feature>
<organism evidence="12 13">
    <name type="scientific">Candidatus Limenecus avicola</name>
    <dbReference type="NCBI Taxonomy" id="2840847"/>
    <lineage>
        <taxon>Bacteria</taxon>
        <taxon>Bacillati</taxon>
        <taxon>Bacillota</taxon>
        <taxon>Clostridia</taxon>
        <taxon>Eubacteriales</taxon>
        <taxon>Clostridiaceae</taxon>
        <taxon>Clostridiaceae incertae sedis</taxon>
        <taxon>Candidatus Limenecus</taxon>
    </lineage>
</organism>
<evidence type="ECO:0000256" key="6">
    <source>
        <dbReference type="ARBA" id="ARBA00023284"/>
    </source>
</evidence>
<keyword evidence="5 10" id="KW-1015">Disulfide bond</keyword>
<protein>
    <recommendedName>
        <fullName evidence="2 7">Thioredoxin</fullName>
    </recommendedName>
</protein>
<dbReference type="InterPro" id="IPR036249">
    <property type="entry name" value="Thioredoxin-like_sf"/>
</dbReference>
<reference evidence="12" key="2">
    <citation type="journal article" date="2021" name="PeerJ">
        <title>Extensive microbial diversity within the chicken gut microbiome revealed by metagenomics and culture.</title>
        <authorList>
            <person name="Gilroy R."/>
            <person name="Ravi A."/>
            <person name="Getino M."/>
            <person name="Pursley I."/>
            <person name="Horton D.L."/>
            <person name="Alikhan N.F."/>
            <person name="Baker D."/>
            <person name="Gharbi K."/>
            <person name="Hall N."/>
            <person name="Watson M."/>
            <person name="Adriaenssens E.M."/>
            <person name="Foster-Nyarko E."/>
            <person name="Jarju S."/>
            <person name="Secka A."/>
            <person name="Antonio M."/>
            <person name="Oren A."/>
            <person name="Chaudhuri R.R."/>
            <person name="La Ragione R."/>
            <person name="Hildebrand F."/>
            <person name="Pallen M.J."/>
        </authorList>
    </citation>
    <scope>NUCLEOTIDE SEQUENCE</scope>
    <source>
        <strain evidence="12">CHK154-7741</strain>
    </source>
</reference>
<evidence type="ECO:0000256" key="7">
    <source>
        <dbReference type="NCBIfam" id="TIGR01068"/>
    </source>
</evidence>
<feature type="site" description="Contributes to redox potential value" evidence="9">
    <location>
        <position position="34"/>
    </location>
</feature>